<evidence type="ECO:0000256" key="1">
    <source>
        <dbReference type="ARBA" id="ARBA00004123"/>
    </source>
</evidence>
<keyword evidence="3" id="KW-0238">DNA-binding</keyword>
<dbReference type="Proteomes" id="UP001345219">
    <property type="component" value="Chromosome 8"/>
</dbReference>
<dbReference type="SUPFAM" id="SSF118290">
    <property type="entry name" value="WRKY DNA-binding domain"/>
    <property type="match status" value="1"/>
</dbReference>
<evidence type="ECO:0000313" key="9">
    <source>
        <dbReference type="Proteomes" id="UP001345219"/>
    </source>
</evidence>
<dbReference type="InterPro" id="IPR003657">
    <property type="entry name" value="WRKY_dom"/>
</dbReference>
<evidence type="ECO:0000259" key="7">
    <source>
        <dbReference type="PROSITE" id="PS50811"/>
    </source>
</evidence>
<comment type="subcellular location">
    <subcellularLocation>
        <location evidence="1">Nucleus</location>
    </subcellularLocation>
</comment>
<organism evidence="8 9">
    <name type="scientific">Trapa incisa</name>
    <dbReference type="NCBI Taxonomy" id="236973"/>
    <lineage>
        <taxon>Eukaryota</taxon>
        <taxon>Viridiplantae</taxon>
        <taxon>Streptophyta</taxon>
        <taxon>Embryophyta</taxon>
        <taxon>Tracheophyta</taxon>
        <taxon>Spermatophyta</taxon>
        <taxon>Magnoliopsida</taxon>
        <taxon>eudicotyledons</taxon>
        <taxon>Gunneridae</taxon>
        <taxon>Pentapetalae</taxon>
        <taxon>rosids</taxon>
        <taxon>malvids</taxon>
        <taxon>Myrtales</taxon>
        <taxon>Lythraceae</taxon>
        <taxon>Trapa</taxon>
    </lineage>
</organism>
<evidence type="ECO:0000256" key="5">
    <source>
        <dbReference type="ARBA" id="ARBA00023242"/>
    </source>
</evidence>
<reference evidence="8 9" key="1">
    <citation type="journal article" date="2023" name="Hortic Res">
        <title>Pangenome of water caltrop reveals structural variations and asymmetric subgenome divergence after allopolyploidization.</title>
        <authorList>
            <person name="Zhang X."/>
            <person name="Chen Y."/>
            <person name="Wang L."/>
            <person name="Yuan Y."/>
            <person name="Fang M."/>
            <person name="Shi L."/>
            <person name="Lu R."/>
            <person name="Comes H.P."/>
            <person name="Ma Y."/>
            <person name="Chen Y."/>
            <person name="Huang G."/>
            <person name="Zhou Y."/>
            <person name="Zheng Z."/>
            <person name="Qiu Y."/>
        </authorList>
    </citation>
    <scope>NUCLEOTIDE SEQUENCE [LARGE SCALE GENOMIC DNA]</scope>
    <source>
        <tissue evidence="8">Roots</tissue>
    </source>
</reference>
<keyword evidence="4" id="KW-0804">Transcription</keyword>
<dbReference type="InterPro" id="IPR044810">
    <property type="entry name" value="WRKY_plant"/>
</dbReference>
<comment type="caution">
    <text evidence="8">The sequence shown here is derived from an EMBL/GenBank/DDBJ whole genome shotgun (WGS) entry which is preliminary data.</text>
</comment>
<keyword evidence="5" id="KW-0539">Nucleus</keyword>
<dbReference type="SMART" id="SM00774">
    <property type="entry name" value="WRKY"/>
    <property type="match status" value="1"/>
</dbReference>
<evidence type="ECO:0000313" key="8">
    <source>
        <dbReference type="EMBL" id="KAK4755524.1"/>
    </source>
</evidence>
<dbReference type="PANTHER" id="PTHR31429:SF59">
    <property type="entry name" value="WRKY TRANSCRIPTION FACTOR 47-RELATED"/>
    <property type="match status" value="1"/>
</dbReference>
<proteinExistence type="predicted"/>
<dbReference type="Pfam" id="PF03106">
    <property type="entry name" value="WRKY"/>
    <property type="match status" value="1"/>
</dbReference>
<keyword evidence="2" id="KW-0805">Transcription regulation</keyword>
<dbReference type="PANTHER" id="PTHR31429">
    <property type="entry name" value="WRKY TRANSCRIPTION FACTOR 36-RELATED"/>
    <property type="match status" value="1"/>
</dbReference>
<dbReference type="EMBL" id="JAXIOK010000014">
    <property type="protein sequence ID" value="KAK4755524.1"/>
    <property type="molecule type" value="Genomic_DNA"/>
</dbReference>
<dbReference type="Gene3D" id="2.20.25.80">
    <property type="entry name" value="WRKY domain"/>
    <property type="match status" value="1"/>
</dbReference>
<evidence type="ECO:0000256" key="4">
    <source>
        <dbReference type="ARBA" id="ARBA00023163"/>
    </source>
</evidence>
<dbReference type="GO" id="GO:0043565">
    <property type="term" value="F:sequence-specific DNA binding"/>
    <property type="evidence" value="ECO:0007669"/>
    <property type="project" value="InterPro"/>
</dbReference>
<protein>
    <recommendedName>
        <fullName evidence="7">WRKY domain-containing protein</fullName>
    </recommendedName>
</protein>
<name>A0AAN7PXH3_9MYRT</name>
<feature type="domain" description="WRKY" evidence="7">
    <location>
        <begin position="190"/>
        <end position="256"/>
    </location>
</feature>
<feature type="region of interest" description="Disordered" evidence="6">
    <location>
        <begin position="1"/>
        <end position="22"/>
    </location>
</feature>
<dbReference type="GO" id="GO:0003700">
    <property type="term" value="F:DNA-binding transcription factor activity"/>
    <property type="evidence" value="ECO:0007669"/>
    <property type="project" value="InterPro"/>
</dbReference>
<sequence length="398" mass="43513">MSMPSTFDGDDETQHWPAAGKRSIREVDFFSSERRGWPEDSASAPPKEIPAHEDHKLALLSVGPCEEGDKTIQPSDLHLSNTTMMNWSLKIKLDKLKDENRKLRIMLDWANQSYGALQTQLALLKQEEVLKLENTASSIDDDPRKSLIAHSCKNIRPASLSDPETDRDSIPIDKHEVSVRRPRVSIRARTDAPMISDGCQWRKYGQKLAKGNPCPRAYYRCTMRAGCSVRKQVQRCPRDEAVLVTTYEGSHNHPLPAAAAALATTTSAAAAMLVSSSTTNPSSNLPPPLFTDHQQLGTSILASYSYSSACPTVTLDLSRFPSWNPPNTNCYSMMLPPPPVFNSSSISHDLHDGQFPGHSPSTSSMTEAVKAAIDTDPSLTSAALAMTISSVLKANPSA</sequence>
<evidence type="ECO:0000256" key="6">
    <source>
        <dbReference type="SAM" id="MobiDB-lite"/>
    </source>
</evidence>
<gene>
    <name evidence="8" type="ORF">SAY87_009281</name>
</gene>
<dbReference type="GO" id="GO:0005634">
    <property type="term" value="C:nucleus"/>
    <property type="evidence" value="ECO:0007669"/>
    <property type="project" value="UniProtKB-SubCell"/>
</dbReference>
<dbReference type="AlphaFoldDB" id="A0AAN7PXH3"/>
<dbReference type="InterPro" id="IPR036576">
    <property type="entry name" value="WRKY_dom_sf"/>
</dbReference>
<dbReference type="PROSITE" id="PS50811">
    <property type="entry name" value="WRKY"/>
    <property type="match status" value="1"/>
</dbReference>
<accession>A0AAN7PXH3</accession>
<evidence type="ECO:0000256" key="2">
    <source>
        <dbReference type="ARBA" id="ARBA00023015"/>
    </source>
</evidence>
<evidence type="ECO:0000256" key="3">
    <source>
        <dbReference type="ARBA" id="ARBA00023125"/>
    </source>
</evidence>
<keyword evidence="9" id="KW-1185">Reference proteome</keyword>